<dbReference type="SUPFAM" id="SSF49503">
    <property type="entry name" value="Cupredoxins"/>
    <property type="match status" value="1"/>
</dbReference>
<evidence type="ECO:0000313" key="2">
    <source>
        <dbReference type="EMBL" id="KFN48385.1"/>
    </source>
</evidence>
<dbReference type="AlphaFoldDB" id="A0A091BVN2"/>
<dbReference type="PATRIC" id="fig|1384056.3.peg.36"/>
<feature type="chain" id="PRO_5001871616" description="Methylamine utilization protein" evidence="1">
    <location>
        <begin position="26"/>
        <end position="221"/>
    </location>
</feature>
<organism evidence="2 3">
    <name type="scientific">Arenimonas metalli CF5-1</name>
    <dbReference type="NCBI Taxonomy" id="1384056"/>
    <lineage>
        <taxon>Bacteria</taxon>
        <taxon>Pseudomonadati</taxon>
        <taxon>Pseudomonadota</taxon>
        <taxon>Gammaproteobacteria</taxon>
        <taxon>Lysobacterales</taxon>
        <taxon>Lysobacteraceae</taxon>
        <taxon>Arenimonas</taxon>
    </lineage>
</organism>
<dbReference type="Gene3D" id="2.60.40.420">
    <property type="entry name" value="Cupredoxins - blue copper proteins"/>
    <property type="match status" value="1"/>
</dbReference>
<dbReference type="STRING" id="1384056.N787_00190"/>
<keyword evidence="1" id="KW-0732">Signal</keyword>
<evidence type="ECO:0000256" key="1">
    <source>
        <dbReference type="SAM" id="SignalP"/>
    </source>
</evidence>
<dbReference type="InterPro" id="IPR034242">
    <property type="entry name" value="MauL"/>
</dbReference>
<protein>
    <recommendedName>
        <fullName evidence="4">Methylamine utilization protein</fullName>
    </recommendedName>
</protein>
<proteinExistence type="predicted"/>
<name>A0A091BVN2_9GAMM</name>
<dbReference type="eggNOG" id="COG3794">
    <property type="taxonomic scope" value="Bacteria"/>
</dbReference>
<gene>
    <name evidence="2" type="ORF">N787_00190</name>
</gene>
<accession>A0A091BVN2</accession>
<dbReference type="InterPro" id="IPR008972">
    <property type="entry name" value="Cupredoxin"/>
</dbReference>
<comment type="caution">
    <text evidence="2">The sequence shown here is derived from an EMBL/GenBank/DDBJ whole genome shotgun (WGS) entry which is preliminary data.</text>
</comment>
<dbReference type="EMBL" id="AVCK01000001">
    <property type="protein sequence ID" value="KFN48385.1"/>
    <property type="molecule type" value="Genomic_DNA"/>
</dbReference>
<reference evidence="2 3" key="1">
    <citation type="submission" date="2013-09" db="EMBL/GenBank/DDBJ databases">
        <title>Genome sequencing of Arenimonas metalli.</title>
        <authorList>
            <person name="Chen F."/>
            <person name="Wang G."/>
        </authorList>
    </citation>
    <scope>NUCLEOTIDE SEQUENCE [LARGE SCALE GENOMIC DNA]</scope>
    <source>
        <strain evidence="2 3">CF5-1</strain>
    </source>
</reference>
<keyword evidence="3" id="KW-1185">Reference proteome</keyword>
<evidence type="ECO:0008006" key="4">
    <source>
        <dbReference type="Google" id="ProtNLM"/>
    </source>
</evidence>
<dbReference type="Proteomes" id="UP000029393">
    <property type="component" value="Unassembled WGS sequence"/>
</dbReference>
<feature type="signal peptide" evidence="1">
    <location>
        <begin position="1"/>
        <end position="25"/>
    </location>
</feature>
<sequence length="221" mass="23696">MRHHFSAALCAAALGAASMMPGARAAELVLTLGDGTRPVADAVASLHADAREAPGATAVMDQRDSTFVPGVLPVQVGTAVSFPNSDQVQHQVYSFSTPKPFELPLYAGTPRAPILFDQPGVVVVGCNIHDWMIGYIVVLDTPHFGKSGAGGEVRVKAPPGRYTLRVWHPRLDAPVERPLELGEGRATLAMTLALGPPPPDRRSSDRLRALQDRLRSLRRED</sequence>
<evidence type="ECO:0000313" key="3">
    <source>
        <dbReference type="Proteomes" id="UP000029393"/>
    </source>
</evidence>
<dbReference type="CDD" id="cd04221">
    <property type="entry name" value="MauL"/>
    <property type="match status" value="1"/>
</dbReference>